<evidence type="ECO:0000313" key="13">
    <source>
        <dbReference type="EMBL" id="MBB5209110.1"/>
    </source>
</evidence>
<feature type="transmembrane region" description="Helical" evidence="12">
    <location>
        <begin position="157"/>
        <end position="180"/>
    </location>
</feature>
<dbReference type="InterPro" id="IPR003780">
    <property type="entry name" value="COX15/CtaA_fam"/>
</dbReference>
<evidence type="ECO:0000256" key="12">
    <source>
        <dbReference type="SAM" id="Phobius"/>
    </source>
</evidence>
<evidence type="ECO:0000256" key="11">
    <source>
        <dbReference type="ARBA" id="ARBA00023444"/>
    </source>
</evidence>
<feature type="transmembrane region" description="Helical" evidence="12">
    <location>
        <begin position="104"/>
        <end position="121"/>
    </location>
</feature>
<protein>
    <submittedName>
        <fullName evidence="13">Cytochrome c oxidase assembly protein subunit 15</fullName>
    </submittedName>
</protein>
<dbReference type="Proteomes" id="UP000521199">
    <property type="component" value="Unassembled WGS sequence"/>
</dbReference>
<evidence type="ECO:0000256" key="10">
    <source>
        <dbReference type="ARBA" id="ARBA00023157"/>
    </source>
</evidence>
<evidence type="ECO:0000256" key="9">
    <source>
        <dbReference type="ARBA" id="ARBA00023136"/>
    </source>
</evidence>
<evidence type="ECO:0000256" key="4">
    <source>
        <dbReference type="ARBA" id="ARBA00022723"/>
    </source>
</evidence>
<organism evidence="13 14">
    <name type="scientific">Chiayiivirga flava</name>
    <dbReference type="NCBI Taxonomy" id="659595"/>
    <lineage>
        <taxon>Bacteria</taxon>
        <taxon>Pseudomonadati</taxon>
        <taxon>Pseudomonadota</taxon>
        <taxon>Gammaproteobacteria</taxon>
        <taxon>Lysobacterales</taxon>
        <taxon>Lysobacteraceae</taxon>
        <taxon>Chiayiivirga</taxon>
    </lineage>
</organism>
<keyword evidence="4" id="KW-0479">Metal-binding</keyword>
<keyword evidence="2" id="KW-1003">Cell membrane</keyword>
<dbReference type="PANTHER" id="PTHR35457">
    <property type="entry name" value="HEME A SYNTHASE"/>
    <property type="match status" value="1"/>
</dbReference>
<keyword evidence="7" id="KW-0408">Iron</keyword>
<keyword evidence="10" id="KW-1015">Disulfide bond</keyword>
<keyword evidence="5 12" id="KW-1133">Transmembrane helix</keyword>
<feature type="transmembrane region" description="Helical" evidence="12">
    <location>
        <begin position="299"/>
        <end position="319"/>
    </location>
</feature>
<evidence type="ECO:0000256" key="8">
    <source>
        <dbReference type="ARBA" id="ARBA00023133"/>
    </source>
</evidence>
<accession>A0A7W8D727</accession>
<comment type="pathway">
    <text evidence="11">Porphyrin-containing compound metabolism.</text>
</comment>
<dbReference type="AlphaFoldDB" id="A0A7W8D727"/>
<sequence>MLPHRLYNKIAWIAVLLALIVIVFGAFVRLSNAGLSCPDWPTCYGRATWPVHEVDVAHANANYERPVETHKTWREQFHRHLAATLGLLVLALAVLAARRVPRGLAVVLGASALVAIAIPVYMRGEHVWASVLAAIGEGLLVAYVLRPGSHASPRGDFTRASSLLLAVIIFQALLGMWTVTWLLKPVVVMAHLLGGMTTFSLLVFVACRASPNAAIALAPEVRIKPMLTIGLVLVAIQIALGGWVSANYAALACGTNFPHCLGSWTPPTDFREAFVLWRGIGVDYEGGVLDAPARVAIHLTHRVFALVVAGHLIALGFRLRRIPELAGWGKAIWILLGVQVLLGILNVIEGLPLKVAVAHNAGAAILLFALVSLLARIRQRA</sequence>
<evidence type="ECO:0000256" key="7">
    <source>
        <dbReference type="ARBA" id="ARBA00023004"/>
    </source>
</evidence>
<name>A0A7W8D727_9GAMM</name>
<evidence type="ECO:0000256" key="1">
    <source>
        <dbReference type="ARBA" id="ARBA00004141"/>
    </source>
</evidence>
<keyword evidence="14" id="KW-1185">Reference proteome</keyword>
<dbReference type="InterPro" id="IPR050450">
    <property type="entry name" value="COX15/CtaA_HemeA_synthase"/>
</dbReference>
<evidence type="ECO:0000256" key="3">
    <source>
        <dbReference type="ARBA" id="ARBA00022692"/>
    </source>
</evidence>
<keyword evidence="3 12" id="KW-0812">Transmembrane</keyword>
<evidence type="ECO:0000256" key="2">
    <source>
        <dbReference type="ARBA" id="ARBA00022475"/>
    </source>
</evidence>
<dbReference type="GO" id="GO:0016020">
    <property type="term" value="C:membrane"/>
    <property type="evidence" value="ECO:0007669"/>
    <property type="project" value="UniProtKB-SubCell"/>
</dbReference>
<feature type="transmembrane region" description="Helical" evidence="12">
    <location>
        <begin position="227"/>
        <end position="246"/>
    </location>
</feature>
<dbReference type="PANTHER" id="PTHR35457:SF1">
    <property type="entry name" value="HEME A SYNTHASE"/>
    <property type="match status" value="1"/>
</dbReference>
<dbReference type="EMBL" id="JACHHP010000005">
    <property type="protein sequence ID" value="MBB5209110.1"/>
    <property type="molecule type" value="Genomic_DNA"/>
</dbReference>
<evidence type="ECO:0000256" key="6">
    <source>
        <dbReference type="ARBA" id="ARBA00023002"/>
    </source>
</evidence>
<feature type="transmembrane region" description="Helical" evidence="12">
    <location>
        <begin position="127"/>
        <end position="145"/>
    </location>
</feature>
<keyword evidence="9 12" id="KW-0472">Membrane</keyword>
<comment type="caution">
    <text evidence="13">The sequence shown here is derived from an EMBL/GenBank/DDBJ whole genome shotgun (WGS) entry which is preliminary data.</text>
</comment>
<feature type="transmembrane region" description="Helical" evidence="12">
    <location>
        <begin position="77"/>
        <end position="97"/>
    </location>
</feature>
<reference evidence="13 14" key="1">
    <citation type="submission" date="2020-08" db="EMBL/GenBank/DDBJ databases">
        <title>Genomic Encyclopedia of Type Strains, Phase IV (KMG-IV): sequencing the most valuable type-strain genomes for metagenomic binning, comparative biology and taxonomic classification.</title>
        <authorList>
            <person name="Goeker M."/>
        </authorList>
    </citation>
    <scope>NUCLEOTIDE SEQUENCE [LARGE SCALE GENOMIC DNA]</scope>
    <source>
        <strain evidence="13 14">DSM 24163</strain>
    </source>
</reference>
<evidence type="ECO:0000256" key="5">
    <source>
        <dbReference type="ARBA" id="ARBA00022989"/>
    </source>
</evidence>
<comment type="subcellular location">
    <subcellularLocation>
        <location evidence="1">Membrane</location>
        <topology evidence="1">Multi-pass membrane protein</topology>
    </subcellularLocation>
</comment>
<feature type="transmembrane region" description="Helical" evidence="12">
    <location>
        <begin position="357"/>
        <end position="375"/>
    </location>
</feature>
<gene>
    <name evidence="13" type="ORF">HNQ52_002673</name>
</gene>
<feature type="transmembrane region" description="Helical" evidence="12">
    <location>
        <begin position="186"/>
        <end position="207"/>
    </location>
</feature>
<dbReference type="GO" id="GO:0046872">
    <property type="term" value="F:metal ion binding"/>
    <property type="evidence" value="ECO:0007669"/>
    <property type="project" value="UniProtKB-KW"/>
</dbReference>
<feature type="transmembrane region" description="Helical" evidence="12">
    <location>
        <begin position="12"/>
        <end position="30"/>
    </location>
</feature>
<keyword evidence="8" id="KW-0350">Heme biosynthesis</keyword>
<keyword evidence="6" id="KW-0560">Oxidoreductase</keyword>
<feature type="transmembrane region" description="Helical" evidence="12">
    <location>
        <begin position="331"/>
        <end position="351"/>
    </location>
</feature>
<dbReference type="GO" id="GO:0016491">
    <property type="term" value="F:oxidoreductase activity"/>
    <property type="evidence" value="ECO:0007669"/>
    <property type="project" value="UniProtKB-KW"/>
</dbReference>
<dbReference type="RefSeq" id="WP_246387840.1">
    <property type="nucleotide sequence ID" value="NZ_JACHHP010000005.1"/>
</dbReference>
<dbReference type="GO" id="GO:0006784">
    <property type="term" value="P:heme A biosynthetic process"/>
    <property type="evidence" value="ECO:0007669"/>
    <property type="project" value="InterPro"/>
</dbReference>
<dbReference type="Pfam" id="PF02628">
    <property type="entry name" value="COX15-CtaA"/>
    <property type="match status" value="1"/>
</dbReference>
<evidence type="ECO:0000313" key="14">
    <source>
        <dbReference type="Proteomes" id="UP000521199"/>
    </source>
</evidence>
<proteinExistence type="predicted"/>